<dbReference type="EMBL" id="VCBC01000011">
    <property type="protein sequence ID" value="TLU64270.1"/>
    <property type="molecule type" value="Genomic_DNA"/>
</dbReference>
<dbReference type="NCBIfam" id="TIGR02378">
    <property type="entry name" value="nirD_assim_sml"/>
    <property type="match status" value="1"/>
</dbReference>
<name>A0A5R9IFH3_9GAMM</name>
<dbReference type="PANTHER" id="PTHR40562:SF1">
    <property type="entry name" value="NITRITE REDUCTASE (NADH) SMALL SUBUNIT"/>
    <property type="match status" value="1"/>
</dbReference>
<evidence type="ECO:0000259" key="3">
    <source>
        <dbReference type="Pfam" id="PF13806"/>
    </source>
</evidence>
<dbReference type="InterPro" id="IPR036922">
    <property type="entry name" value="Rieske_2Fe-2S_sf"/>
</dbReference>
<dbReference type="PANTHER" id="PTHR40562">
    <property type="match status" value="1"/>
</dbReference>
<dbReference type="SUPFAM" id="SSF50022">
    <property type="entry name" value="ISP domain"/>
    <property type="match status" value="1"/>
</dbReference>
<dbReference type="GO" id="GO:0051537">
    <property type="term" value="F:2 iron, 2 sulfur cluster binding"/>
    <property type="evidence" value="ECO:0007669"/>
    <property type="project" value="InterPro"/>
</dbReference>
<proteinExistence type="predicted"/>
<feature type="domain" description="Rieske-like [2Fe-2S]" evidence="3">
    <location>
        <begin position="19"/>
        <end position="124"/>
    </location>
</feature>
<dbReference type="Pfam" id="PF13806">
    <property type="entry name" value="Rieske_2"/>
    <property type="match status" value="1"/>
</dbReference>
<organism evidence="4 5">
    <name type="scientific">Thalassotalea litorea</name>
    <dbReference type="NCBI Taxonomy" id="2020715"/>
    <lineage>
        <taxon>Bacteria</taxon>
        <taxon>Pseudomonadati</taxon>
        <taxon>Pseudomonadota</taxon>
        <taxon>Gammaproteobacteria</taxon>
        <taxon>Alteromonadales</taxon>
        <taxon>Colwelliaceae</taxon>
        <taxon>Thalassotalea</taxon>
    </lineage>
</organism>
<dbReference type="Proteomes" id="UP000307790">
    <property type="component" value="Unassembled WGS sequence"/>
</dbReference>
<dbReference type="PROSITE" id="PS51300">
    <property type="entry name" value="NIRD"/>
    <property type="match status" value="1"/>
</dbReference>
<protein>
    <submittedName>
        <fullName evidence="4">Nitrite reductase small subunit NirD</fullName>
    </submittedName>
</protein>
<dbReference type="GO" id="GO:0042128">
    <property type="term" value="P:nitrate assimilation"/>
    <property type="evidence" value="ECO:0007669"/>
    <property type="project" value="UniProtKB-KW"/>
</dbReference>
<keyword evidence="5" id="KW-1185">Reference proteome</keyword>
<keyword evidence="2" id="KW-0534">Nitrate assimilation</keyword>
<dbReference type="GO" id="GO:0008942">
    <property type="term" value="F:nitrite reductase [NAD(P)H] activity"/>
    <property type="evidence" value="ECO:0007669"/>
    <property type="project" value="InterPro"/>
</dbReference>
<reference evidence="4 5" key="1">
    <citation type="submission" date="2019-05" db="EMBL/GenBank/DDBJ databases">
        <title>Genome sequences of Thalassotalea litorea 1K03283.</title>
        <authorList>
            <person name="Zhang D."/>
        </authorList>
    </citation>
    <scope>NUCLEOTIDE SEQUENCE [LARGE SCALE GENOMIC DNA]</scope>
    <source>
        <strain evidence="4 5">MCCC 1K03283</strain>
    </source>
</reference>
<dbReference type="Gene3D" id="2.102.10.10">
    <property type="entry name" value="Rieske [2Fe-2S] iron-sulphur domain"/>
    <property type="match status" value="1"/>
</dbReference>
<evidence type="ECO:0000256" key="2">
    <source>
        <dbReference type="ARBA" id="ARBA00023063"/>
    </source>
</evidence>
<comment type="caution">
    <text evidence="4">The sequence shown here is derived from an EMBL/GenBank/DDBJ whole genome shotgun (WGS) entry which is preliminary data.</text>
</comment>
<dbReference type="RefSeq" id="WP_138320253.1">
    <property type="nucleotide sequence ID" value="NZ_VCBC01000011.1"/>
</dbReference>
<dbReference type="OrthoDB" id="516687at2"/>
<evidence type="ECO:0000256" key="1">
    <source>
        <dbReference type="ARBA" id="ARBA00023002"/>
    </source>
</evidence>
<dbReference type="InterPro" id="IPR012748">
    <property type="entry name" value="Rieske-like_NirD"/>
</dbReference>
<gene>
    <name evidence="4" type="primary">nirD</name>
    <name evidence="4" type="ORF">FE810_11725</name>
</gene>
<evidence type="ECO:0000313" key="4">
    <source>
        <dbReference type="EMBL" id="TLU64270.1"/>
    </source>
</evidence>
<dbReference type="AlphaFoldDB" id="A0A5R9IFH3"/>
<dbReference type="CDD" id="cd03529">
    <property type="entry name" value="Rieske_NirD"/>
    <property type="match status" value="1"/>
</dbReference>
<accession>A0A5R9IFH3</accession>
<keyword evidence="1" id="KW-0560">Oxidoreductase</keyword>
<evidence type="ECO:0000313" key="5">
    <source>
        <dbReference type="Proteomes" id="UP000307790"/>
    </source>
</evidence>
<dbReference type="InterPro" id="IPR017881">
    <property type="entry name" value="NirD"/>
</dbReference>
<sequence>MTTLAYADEQLSTATQSQRWVDICRQDQLIEDTGVAALLENGKQVAIFQLALKAQQIYAVSNFDPIGQANVLYRGIVGCVNSEPVVASPLFKQPFSLIDGRCVTDESISISVYPTRINDGKVQLLISD</sequence>